<dbReference type="Proteomes" id="UP000321485">
    <property type="component" value="Unassembled WGS sequence"/>
</dbReference>
<dbReference type="Pfam" id="PF12849">
    <property type="entry name" value="PBP_like_2"/>
    <property type="match status" value="1"/>
</dbReference>
<dbReference type="AlphaFoldDB" id="A0A561XYA5"/>
<feature type="domain" description="PBP" evidence="1">
    <location>
        <begin position="53"/>
        <end position="283"/>
    </location>
</feature>
<accession>A0A561XYA5</accession>
<dbReference type="EMBL" id="VJWE01000001">
    <property type="protein sequence ID" value="TWG41087.1"/>
    <property type="molecule type" value="Genomic_DNA"/>
</dbReference>
<reference evidence="2 3" key="1">
    <citation type="journal article" date="2015" name="Stand. Genomic Sci.">
        <title>Genomic Encyclopedia of Bacterial and Archaeal Type Strains, Phase III: the genomes of soil and plant-associated and newly described type strains.</title>
        <authorList>
            <person name="Whitman W.B."/>
            <person name="Woyke T."/>
            <person name="Klenk H.P."/>
            <person name="Zhou Y."/>
            <person name="Lilburn T.G."/>
            <person name="Beck B.J."/>
            <person name="De Vos P."/>
            <person name="Vandamme P."/>
            <person name="Eisen J.A."/>
            <person name="Garrity G."/>
            <person name="Hugenholtz P."/>
            <person name="Kyrpides N.C."/>
        </authorList>
    </citation>
    <scope>NUCLEOTIDE SEQUENCE [LARGE SCALE GENOMIC DNA]</scope>
    <source>
        <strain evidence="2 3">DSM 64</strain>
    </source>
</reference>
<evidence type="ECO:0000259" key="1">
    <source>
        <dbReference type="Pfam" id="PF12849"/>
    </source>
</evidence>
<name>A0A561XYA5_ACIDE</name>
<organism evidence="2 3">
    <name type="scientific">Acidovorax delafieldii</name>
    <name type="common">Pseudomonas delafieldii</name>
    <dbReference type="NCBI Taxonomy" id="47920"/>
    <lineage>
        <taxon>Bacteria</taxon>
        <taxon>Pseudomonadati</taxon>
        <taxon>Pseudomonadota</taxon>
        <taxon>Betaproteobacteria</taxon>
        <taxon>Burkholderiales</taxon>
        <taxon>Comamonadaceae</taxon>
        <taxon>Acidovorax</taxon>
    </lineage>
</organism>
<proteinExistence type="predicted"/>
<dbReference type="PANTHER" id="PTHR37945">
    <property type="entry name" value="EXTRACELLULAR TUNGSTATE BINDING PROTEIN"/>
    <property type="match status" value="1"/>
</dbReference>
<dbReference type="InterPro" id="IPR024370">
    <property type="entry name" value="PBP_domain"/>
</dbReference>
<evidence type="ECO:0000313" key="2">
    <source>
        <dbReference type="EMBL" id="TWG41087.1"/>
    </source>
</evidence>
<dbReference type="InterPro" id="IPR052738">
    <property type="entry name" value="ABC-Tungstate_binding"/>
</dbReference>
<dbReference type="PANTHER" id="PTHR37945:SF1">
    <property type="entry name" value="EXTRACELLULAR TUNGSTATE BINDING PROTEIN"/>
    <property type="match status" value="1"/>
</dbReference>
<protein>
    <submittedName>
        <fullName evidence="2">Tungstate transport system substrate-binding protein</fullName>
    </submittedName>
</protein>
<comment type="caution">
    <text evidence="2">The sequence shown here is derived from an EMBL/GenBank/DDBJ whole genome shotgun (WGS) entry which is preliminary data.</text>
</comment>
<dbReference type="Gene3D" id="3.40.190.10">
    <property type="entry name" value="Periplasmic binding protein-like II"/>
    <property type="match status" value="2"/>
</dbReference>
<gene>
    <name evidence="2" type="ORF">ATF69_0070</name>
</gene>
<sequence>MTRIDPHASHFVWSLPPKGAFSSWGGPAMKNFKPFRAVALVSKALTAIVLVASGSAFAQSITMASTTSTEQSGLFGYLLPEFKKASGLDIKVVALGTGQALDMARRGDADVLFVHDQVAEEKFVADGWGVKRYPVMYNDFILIGPKNDPVGTKGKDIVQALQKLSAANGNFISRGDKSGTHAAELRYWKLAGAEAANTSKGSGYKECGCGMGPALNIAASSGAYVLADRGTWLNFKNRADLAVLVEGDTKLFNQYGVMVVNPAKHPHLKSQDAQKFVDWVVSPAGQQAIAGYKIGGEQLFFPNAAQ</sequence>
<dbReference type="SUPFAM" id="SSF53850">
    <property type="entry name" value="Periplasmic binding protein-like II"/>
    <property type="match status" value="1"/>
</dbReference>
<evidence type="ECO:0000313" key="3">
    <source>
        <dbReference type="Proteomes" id="UP000321485"/>
    </source>
</evidence>